<comment type="subcellular location">
    <subcellularLocation>
        <location evidence="2">Mitochondrion</location>
    </subcellularLocation>
</comment>
<feature type="domain" description="Enoyl-CoA hydratase/isomerase" evidence="12">
    <location>
        <begin position="49"/>
        <end position="399"/>
    </location>
</feature>
<name>A0A267G8T8_9PLAT</name>
<evidence type="ECO:0000256" key="4">
    <source>
        <dbReference type="ARBA" id="ARBA00005254"/>
    </source>
</evidence>
<dbReference type="PANTHER" id="PTHR43176">
    <property type="entry name" value="3-HYDROXYISOBUTYRYL-COA HYDROLASE-RELATED"/>
    <property type="match status" value="1"/>
</dbReference>
<accession>A0A267G8T8</accession>
<dbReference type="UniPathway" id="UPA00362"/>
<dbReference type="Gene3D" id="3.90.226.10">
    <property type="entry name" value="2-enoyl-CoA Hydratase, Chain A, domain 1"/>
    <property type="match status" value="1"/>
</dbReference>
<comment type="function">
    <text evidence="10">Hydrolyzes 3-hydroxyisobutyryl-CoA (HIBYL-CoA), a saline catabolite. Has high activity toward isobutyryl-CoA. Could be an isobutyryl-CoA dehydrogenase that functions in valine catabolism. Also hydrolyzes 3-hydroxypropanoyl-CoA.</text>
</comment>
<dbReference type="Proteomes" id="UP000215902">
    <property type="component" value="Unassembled WGS sequence"/>
</dbReference>
<organism evidence="13 14">
    <name type="scientific">Macrostomum lignano</name>
    <dbReference type="NCBI Taxonomy" id="282301"/>
    <lineage>
        <taxon>Eukaryota</taxon>
        <taxon>Metazoa</taxon>
        <taxon>Spiralia</taxon>
        <taxon>Lophotrochozoa</taxon>
        <taxon>Platyhelminthes</taxon>
        <taxon>Rhabditophora</taxon>
        <taxon>Macrostomorpha</taxon>
        <taxon>Macrostomida</taxon>
        <taxon>Macrostomidae</taxon>
        <taxon>Macrostomum</taxon>
    </lineage>
</organism>
<keyword evidence="8" id="KW-0378">Hydrolase</keyword>
<dbReference type="STRING" id="282301.A0A267G8T8"/>
<feature type="non-terminal residue" evidence="13">
    <location>
        <position position="1"/>
    </location>
</feature>
<dbReference type="GO" id="GO:0005739">
    <property type="term" value="C:mitochondrion"/>
    <property type="evidence" value="ECO:0007669"/>
    <property type="project" value="UniProtKB-SubCell"/>
</dbReference>
<dbReference type="NCBIfam" id="NF004127">
    <property type="entry name" value="PRK05617.1"/>
    <property type="match status" value="1"/>
</dbReference>
<dbReference type="InterPro" id="IPR032259">
    <property type="entry name" value="HIBYL-CoA-H"/>
</dbReference>
<evidence type="ECO:0000256" key="10">
    <source>
        <dbReference type="ARBA" id="ARBA00024871"/>
    </source>
</evidence>
<dbReference type="AlphaFoldDB" id="A0A267G8T8"/>
<gene>
    <name evidence="13" type="ORF">BOX15_Mlig006793g2</name>
</gene>
<evidence type="ECO:0000256" key="2">
    <source>
        <dbReference type="ARBA" id="ARBA00004173"/>
    </source>
</evidence>
<dbReference type="EC" id="3.1.2.4" evidence="5"/>
<dbReference type="PANTHER" id="PTHR43176:SF3">
    <property type="entry name" value="3-HYDROXYISOBUTYRYL-COA HYDROLASE, MITOCHONDRIAL"/>
    <property type="match status" value="1"/>
</dbReference>
<dbReference type="EMBL" id="NIVC01000469">
    <property type="protein sequence ID" value="PAA82460.1"/>
    <property type="molecule type" value="Genomic_DNA"/>
</dbReference>
<proteinExistence type="inferred from homology"/>
<dbReference type="InterPro" id="IPR029045">
    <property type="entry name" value="ClpP/crotonase-like_dom_sf"/>
</dbReference>
<dbReference type="FunFam" id="3.90.226.10:FF:000026">
    <property type="entry name" value="3-hydroxyisobutyryl-CoA hydrolase, mitochondrial"/>
    <property type="match status" value="1"/>
</dbReference>
<comment type="similarity">
    <text evidence="4">Belongs to the enoyl-CoA hydratase/isomerase family.</text>
</comment>
<evidence type="ECO:0000313" key="13">
    <source>
        <dbReference type="EMBL" id="PAA82460.1"/>
    </source>
</evidence>
<keyword evidence="7" id="KW-0101">Branched-chain amino acid catabolism</keyword>
<keyword evidence="9" id="KW-0496">Mitochondrion</keyword>
<dbReference type="Pfam" id="PF16113">
    <property type="entry name" value="ECH_2"/>
    <property type="match status" value="1"/>
</dbReference>
<sequence length="415" mass="45499">LVMALCLLRKLPQLAARQHPGCLLPAMFCSTSSAGNDPDIVLSRRGCAGVIELNRPKALNALSLPMVRAMHPRLLDWEADPEVAVVLIKPAPGSGKAFCAGGDIRAIADDCVSARSAETGAGSGRAGGSLSRDFFREEYALNHAIGTYKKPYVAFIDGITMGGGVGLSVHGDYRVATERTVFAMPETNIGFFPDVGGGFFLPRLHAQIGVYLALTGHRLSGEDVKKCGIASHFVNSEQLAELEERLCGGEWLTKEGSFGTVSRLSELLQQFEARSSLDMRVPFSLNRHMADIERHFRHDTMPQVVASLSSDPSSWAAAQLETLRKMSPTSLRVTLRQLRLGMHLNLAGVLKMEYRISQRFMTNHDFVEGVRAALVERRQPVWQPASVEEVSDEAVDEYFAPLPPDRELQLDTKRV</sequence>
<dbReference type="SUPFAM" id="SSF52096">
    <property type="entry name" value="ClpP/crotonase"/>
    <property type="match status" value="1"/>
</dbReference>
<evidence type="ECO:0000256" key="5">
    <source>
        <dbReference type="ARBA" id="ARBA00011915"/>
    </source>
</evidence>
<comment type="pathway">
    <text evidence="3">Amino-acid degradation; L-valine degradation.</text>
</comment>
<reference evidence="13 14" key="1">
    <citation type="submission" date="2017-06" db="EMBL/GenBank/DDBJ databases">
        <title>A platform for efficient transgenesis in Macrostomum lignano, a flatworm model organism for stem cell research.</title>
        <authorList>
            <person name="Berezikov E."/>
        </authorList>
    </citation>
    <scope>NUCLEOTIDE SEQUENCE [LARGE SCALE GENOMIC DNA]</scope>
    <source>
        <strain evidence="13">DV1</strain>
        <tissue evidence="13">Whole organism</tissue>
    </source>
</reference>
<protein>
    <recommendedName>
        <fullName evidence="6">3-hydroxyisobutyryl-CoA hydrolase, mitochondrial</fullName>
        <ecNumber evidence="5">3.1.2.4</ecNumber>
    </recommendedName>
    <alternativeName>
        <fullName evidence="11">3-hydroxyisobutyryl-coenzyme A hydrolase</fullName>
    </alternativeName>
</protein>
<dbReference type="OrthoDB" id="1737613at2759"/>
<dbReference type="GO" id="GO:0003860">
    <property type="term" value="F:3-hydroxyisobutyryl-CoA hydrolase activity"/>
    <property type="evidence" value="ECO:0007669"/>
    <property type="project" value="UniProtKB-EC"/>
</dbReference>
<evidence type="ECO:0000256" key="8">
    <source>
        <dbReference type="ARBA" id="ARBA00022801"/>
    </source>
</evidence>
<evidence type="ECO:0000256" key="9">
    <source>
        <dbReference type="ARBA" id="ARBA00023128"/>
    </source>
</evidence>
<evidence type="ECO:0000256" key="1">
    <source>
        <dbReference type="ARBA" id="ARBA00001709"/>
    </source>
</evidence>
<dbReference type="InterPro" id="IPR045004">
    <property type="entry name" value="ECH_dom"/>
</dbReference>
<evidence type="ECO:0000259" key="12">
    <source>
        <dbReference type="Pfam" id="PF16113"/>
    </source>
</evidence>
<evidence type="ECO:0000313" key="14">
    <source>
        <dbReference type="Proteomes" id="UP000215902"/>
    </source>
</evidence>
<comment type="caution">
    <text evidence="13">The sequence shown here is derived from an EMBL/GenBank/DDBJ whole genome shotgun (WGS) entry which is preliminary data.</text>
</comment>
<evidence type="ECO:0000256" key="7">
    <source>
        <dbReference type="ARBA" id="ARBA00022456"/>
    </source>
</evidence>
<dbReference type="CDD" id="cd06558">
    <property type="entry name" value="crotonase-like"/>
    <property type="match status" value="1"/>
</dbReference>
<dbReference type="GO" id="GO:0006574">
    <property type="term" value="P:L-valine catabolic process"/>
    <property type="evidence" value="ECO:0007669"/>
    <property type="project" value="UniProtKB-UniPathway"/>
</dbReference>
<evidence type="ECO:0000256" key="3">
    <source>
        <dbReference type="ARBA" id="ARBA00005109"/>
    </source>
</evidence>
<comment type="catalytic activity">
    <reaction evidence="1">
        <text>3-hydroxy-2-methylpropanoyl-CoA + H2O = 3-hydroxy-2-methylpropanoate + CoA + H(+)</text>
        <dbReference type="Rhea" id="RHEA:20888"/>
        <dbReference type="ChEBI" id="CHEBI:11805"/>
        <dbReference type="ChEBI" id="CHEBI:15377"/>
        <dbReference type="ChEBI" id="CHEBI:15378"/>
        <dbReference type="ChEBI" id="CHEBI:57287"/>
        <dbReference type="ChEBI" id="CHEBI:57340"/>
        <dbReference type="EC" id="3.1.2.4"/>
    </reaction>
</comment>
<evidence type="ECO:0000256" key="11">
    <source>
        <dbReference type="ARBA" id="ARBA00031181"/>
    </source>
</evidence>
<keyword evidence="14" id="KW-1185">Reference proteome</keyword>
<evidence type="ECO:0000256" key="6">
    <source>
        <dbReference type="ARBA" id="ARBA00016714"/>
    </source>
</evidence>